<feature type="compositionally biased region" description="Low complexity" evidence="1">
    <location>
        <begin position="351"/>
        <end position="385"/>
    </location>
</feature>
<feature type="compositionally biased region" description="Low complexity" evidence="1">
    <location>
        <begin position="1403"/>
        <end position="1419"/>
    </location>
</feature>
<feature type="compositionally biased region" description="Basic and acidic residues" evidence="1">
    <location>
        <begin position="406"/>
        <end position="418"/>
    </location>
</feature>
<feature type="compositionally biased region" description="Acidic residues" evidence="1">
    <location>
        <begin position="1102"/>
        <end position="1112"/>
    </location>
</feature>
<feature type="compositionally biased region" description="Polar residues" evidence="1">
    <location>
        <begin position="35"/>
        <end position="51"/>
    </location>
</feature>
<feature type="compositionally biased region" description="Polar residues" evidence="1">
    <location>
        <begin position="93"/>
        <end position="109"/>
    </location>
</feature>
<proteinExistence type="predicted"/>
<feature type="compositionally biased region" description="Low complexity" evidence="1">
    <location>
        <begin position="858"/>
        <end position="888"/>
    </location>
</feature>
<feature type="compositionally biased region" description="Polar residues" evidence="1">
    <location>
        <begin position="1287"/>
        <end position="1300"/>
    </location>
</feature>
<feature type="compositionally biased region" description="Acidic residues" evidence="1">
    <location>
        <begin position="1490"/>
        <end position="1504"/>
    </location>
</feature>
<feature type="compositionally biased region" description="Low complexity" evidence="1">
    <location>
        <begin position="1227"/>
        <end position="1246"/>
    </location>
</feature>
<accession>A0A5E8B360</accession>
<feature type="region of interest" description="Disordered" evidence="1">
    <location>
        <begin position="1473"/>
        <end position="1504"/>
    </location>
</feature>
<dbReference type="Proteomes" id="UP000398389">
    <property type="component" value="Unassembled WGS sequence"/>
</dbReference>
<feature type="compositionally biased region" description="Low complexity" evidence="1">
    <location>
        <begin position="1350"/>
        <end position="1392"/>
    </location>
</feature>
<feature type="compositionally biased region" description="Low complexity" evidence="1">
    <location>
        <begin position="1274"/>
        <end position="1286"/>
    </location>
</feature>
<evidence type="ECO:0000256" key="1">
    <source>
        <dbReference type="SAM" id="MobiDB-lite"/>
    </source>
</evidence>
<evidence type="ECO:0000313" key="3">
    <source>
        <dbReference type="Proteomes" id="UP000398389"/>
    </source>
</evidence>
<feature type="compositionally biased region" description="Acidic residues" evidence="1">
    <location>
        <begin position="1420"/>
        <end position="1430"/>
    </location>
</feature>
<feature type="compositionally biased region" description="Low complexity" evidence="1">
    <location>
        <begin position="1525"/>
        <end position="1534"/>
    </location>
</feature>
<feature type="region of interest" description="Disordered" evidence="1">
    <location>
        <begin position="154"/>
        <end position="173"/>
    </location>
</feature>
<feature type="region of interest" description="Disordered" evidence="1">
    <location>
        <begin position="1"/>
        <end position="133"/>
    </location>
</feature>
<dbReference type="RefSeq" id="XP_031851564.1">
    <property type="nucleotide sequence ID" value="XM_031995673.1"/>
</dbReference>
<dbReference type="EMBL" id="CABVLU010000001">
    <property type="protein sequence ID" value="VVT45906.1"/>
    <property type="molecule type" value="Genomic_DNA"/>
</dbReference>
<feature type="compositionally biased region" description="Low complexity" evidence="1">
    <location>
        <begin position="110"/>
        <end position="128"/>
    </location>
</feature>
<dbReference type="GeneID" id="43579773"/>
<feature type="compositionally biased region" description="Basic residues" evidence="1">
    <location>
        <begin position="1191"/>
        <end position="1218"/>
    </location>
</feature>
<feature type="region of interest" description="Disordered" evidence="1">
    <location>
        <begin position="1089"/>
        <end position="1112"/>
    </location>
</feature>
<feature type="region of interest" description="Disordered" evidence="1">
    <location>
        <begin position="351"/>
        <end position="441"/>
    </location>
</feature>
<feature type="compositionally biased region" description="Low complexity" evidence="1">
    <location>
        <begin position="896"/>
        <end position="930"/>
    </location>
</feature>
<protein>
    <submittedName>
        <fullName evidence="2">Uncharacterized protein</fullName>
    </submittedName>
</protein>
<feature type="compositionally biased region" description="Low complexity" evidence="1">
    <location>
        <begin position="940"/>
        <end position="950"/>
    </location>
</feature>
<sequence>MRSFMKSHRKSLSTGSSDVPEDVPASSASSLSSSTTVTGQQKPFLTSPNSLNSGPSPHTPSPPPNNQHNHHHHNATINNHSHTSRSSKDNQKRSFSAISLRSLTQDLTQSSPTSSSSSSGIRHSSSSSHLKPTATIAAPTVLRQSTASSHRSSLNFYSSSTLNPPAVSSTSGSLKKLNPISYIRRRRASTDDSLDQLYAQAPSPEAYRGAGSIFGTRIHDWGSDAPSQTPVFHPTLVFSAPSPSAGTWTAGGPNGPISPKEGSFPSSSNTATSINSSPSQSSLALANTAVVTSNGTAATGMTATNSGTSQSLNSNNVIPATPATQYTFPTTTDAIKMSFSLSVYSSASTASSTASSDFSNTPFSPLSPVSSPTSSNTLSPQQSSLVGVTSDLALVQEVDEEEEEEESKKENKIEKVQEVDDISTQESPVDNIETSEPVSLVSSSQVSLEHFPASSNQQHLSLPLHELSSAGGSSTTLPDYDIKNGSSLDLTTLKKELSTIIRKSKIYEQKVAQETVSPLPMAIPGSSVDNNVAAYCPAASTAAADSALPNELQSCDMIHLDSVEPSSLTSVATPVLGHDTSDIISTPALCISKTASPATSIAGSVPGSTVNESFAASISGSLNGSASSGSVAPSVNGSDDGSDQRSIFSFEEDFQMGRNSSINYHKPVNVLERHSADSPITLHLNTSTSIPDTPTLSSSIGTGRCLDSATDTPTLQQQGLGVAYLDLDEDDGIDIDEYLDDEYNDEGEGIVEDDAHLFGHSDLDNYEYSVINQPGYVNLQLQMTPKDNEYEEEFADNDDDNDGNDDYDEEEDFGTEGGNDDDLTAQLNESIADSRAHTGGPVIHLLPSTPEKPRNPDSGKLLPQLLPKLLPKLQTPLSSSSPSSSFPRPGSPPMPMSQQLLQQQQYHAHMLHQTHNQQYNQDQQQQQQQQLLRPIDTNVSSQSSGSQLASPISAKGLGAMRYLNHSPLSPYMNTMLTSPERNLALSPGSSSNPYFSSSSSSLYLSPSRSSSFKSATSPGLSSPSTPYHYNPLHHNHHQTQYFNGSHNIYSNHVHSSSTVSFDSTASSKYYSASEGEDDDIYYASSSFGGSRSSSIYNSSDKDADDAPADDMDYDSLLDEVNAVPEDYGDSDDENEIFNKPMSILTSRFAGPTLDAVPASPPSESSPLAQSLCEAAPVYAHSSPNKSLRSSPSKRHYYHHQQSHYHAHYQSPFHHHHSYPHTERYDGTSSAATTTSRRARTNTISSSHAPTSLTRQSSYRGLRKTKSLSFDRDGSNSGDHGSDSNSRPTSLSRQTSVIKNKTTTTTLFSPMPRAEVERYYRAVAAVAVDTNDEPAVASTKTDTESSEAFPLSKKSSTGSASSTDSRTSAASASSAESSLSSNASSGASSGLTSPEPTTRVCLKPSPSSASTVSSATYVTANDDDDNEETSDSDAKTHAITGTKNKLAPFVCAAFSLPSTTGVSAVGPVPTATGGHVMTGSPSSDADSTFCQEDEDEYEDEDEDDYGTAELRYGASYLKDLPMPQQSASSSSGDSGTRMRVALTPISERSCDSEYPGQMSPVASHNGIYETV</sequence>
<feature type="compositionally biased region" description="Low complexity" evidence="1">
    <location>
        <begin position="1181"/>
        <end position="1190"/>
    </location>
</feature>
<feature type="compositionally biased region" description="Polar residues" evidence="1">
    <location>
        <begin position="422"/>
        <end position="437"/>
    </location>
</feature>
<feature type="compositionally biased region" description="Basic residues" evidence="1">
    <location>
        <begin position="1"/>
        <end position="11"/>
    </location>
</feature>
<name>A0A5E8B360_9ASCO</name>
<feature type="compositionally biased region" description="Low complexity" evidence="1">
    <location>
        <begin position="265"/>
        <end position="279"/>
    </location>
</feature>
<feature type="compositionally biased region" description="Polar residues" evidence="1">
    <location>
        <begin position="1247"/>
        <end position="1258"/>
    </location>
</feature>
<feature type="compositionally biased region" description="Polar residues" evidence="1">
    <location>
        <begin position="1478"/>
        <end position="1489"/>
    </location>
</feature>
<feature type="region of interest" description="Disordered" evidence="1">
    <location>
        <begin position="1331"/>
        <end position="1433"/>
    </location>
</feature>
<reference evidence="2 3" key="1">
    <citation type="submission" date="2019-09" db="EMBL/GenBank/DDBJ databases">
        <authorList>
            <person name="Brejova B."/>
        </authorList>
    </citation>
    <scope>NUCLEOTIDE SEQUENCE [LARGE SCALE GENOMIC DNA]</scope>
</reference>
<evidence type="ECO:0000313" key="2">
    <source>
        <dbReference type="EMBL" id="VVT45906.1"/>
    </source>
</evidence>
<feature type="compositionally biased region" description="Acidic residues" evidence="1">
    <location>
        <begin position="793"/>
        <end position="823"/>
    </location>
</feature>
<feature type="region of interest" description="Disordered" evidence="1">
    <location>
        <begin position="1012"/>
        <end position="1038"/>
    </location>
</feature>
<feature type="region of interest" description="Disordered" evidence="1">
    <location>
        <begin position="246"/>
        <end position="279"/>
    </location>
</feature>
<keyword evidence="3" id="KW-1185">Reference proteome</keyword>
<feature type="region of interest" description="Disordered" evidence="1">
    <location>
        <begin position="793"/>
        <end position="950"/>
    </location>
</feature>
<gene>
    <name evidence="2" type="ORF">SAPINGB_P000950</name>
</gene>
<feature type="region of interest" description="Disordered" evidence="1">
    <location>
        <begin position="1516"/>
        <end position="1570"/>
    </location>
</feature>
<organism evidence="2 3">
    <name type="scientific">Magnusiomyces paraingens</name>
    <dbReference type="NCBI Taxonomy" id="2606893"/>
    <lineage>
        <taxon>Eukaryota</taxon>
        <taxon>Fungi</taxon>
        <taxon>Dikarya</taxon>
        <taxon>Ascomycota</taxon>
        <taxon>Saccharomycotina</taxon>
        <taxon>Dipodascomycetes</taxon>
        <taxon>Dipodascales</taxon>
        <taxon>Dipodascaceae</taxon>
        <taxon>Magnusiomyces</taxon>
    </lineage>
</organism>
<feature type="region of interest" description="Disordered" evidence="1">
    <location>
        <begin position="1179"/>
        <end position="1308"/>
    </location>
</feature>
<dbReference type="OrthoDB" id="10636770at2759"/>
<feature type="compositionally biased region" description="Low complexity" evidence="1">
    <location>
        <begin position="1089"/>
        <end position="1098"/>
    </location>
</feature>
<feature type="compositionally biased region" description="Low complexity" evidence="1">
    <location>
        <begin position="25"/>
        <end position="34"/>
    </location>
</feature>